<evidence type="ECO:0000259" key="14">
    <source>
        <dbReference type="Pfam" id="PF08263"/>
    </source>
</evidence>
<feature type="region of interest" description="Disordered" evidence="12">
    <location>
        <begin position="35"/>
        <end position="68"/>
    </location>
</feature>
<keyword evidence="8 13" id="KW-0472">Membrane</keyword>
<dbReference type="Pfam" id="PF00560">
    <property type="entry name" value="LRR_1"/>
    <property type="match status" value="1"/>
</dbReference>
<organism evidence="15 16">
    <name type="scientific">[Myrmecia] bisecta</name>
    <dbReference type="NCBI Taxonomy" id="41462"/>
    <lineage>
        <taxon>Eukaryota</taxon>
        <taxon>Viridiplantae</taxon>
        <taxon>Chlorophyta</taxon>
        <taxon>core chlorophytes</taxon>
        <taxon>Trebouxiophyceae</taxon>
        <taxon>Trebouxiales</taxon>
        <taxon>Trebouxiaceae</taxon>
        <taxon>Myrmecia</taxon>
    </lineage>
</organism>
<keyword evidence="5" id="KW-0732">Signal</keyword>
<evidence type="ECO:0000313" key="16">
    <source>
        <dbReference type="Proteomes" id="UP001489004"/>
    </source>
</evidence>
<keyword evidence="4 13" id="KW-0812">Transmembrane</keyword>
<dbReference type="InterPro" id="IPR013210">
    <property type="entry name" value="LRR_N_plant-typ"/>
</dbReference>
<evidence type="ECO:0000256" key="8">
    <source>
        <dbReference type="ARBA" id="ARBA00023136"/>
    </source>
</evidence>
<evidence type="ECO:0000256" key="9">
    <source>
        <dbReference type="ARBA" id="ARBA00023170"/>
    </source>
</evidence>
<keyword evidence="10" id="KW-0325">Glycoprotein</keyword>
<evidence type="ECO:0000256" key="2">
    <source>
        <dbReference type="ARBA" id="ARBA00004430"/>
    </source>
</evidence>
<evidence type="ECO:0000256" key="1">
    <source>
        <dbReference type="ARBA" id="ARBA00004236"/>
    </source>
</evidence>
<evidence type="ECO:0000256" key="5">
    <source>
        <dbReference type="ARBA" id="ARBA00022729"/>
    </source>
</evidence>
<dbReference type="Pfam" id="PF08263">
    <property type="entry name" value="LRRNT_2"/>
    <property type="match status" value="1"/>
</dbReference>
<accession>A0AAW1R829</accession>
<feature type="compositionally biased region" description="Polar residues" evidence="12">
    <location>
        <begin position="35"/>
        <end position="45"/>
    </location>
</feature>
<dbReference type="InterPro" id="IPR001611">
    <property type="entry name" value="Leu-rich_rpt"/>
</dbReference>
<comment type="subcellular location">
    <subcellularLocation>
        <location evidence="1">Cell membrane</location>
    </subcellularLocation>
    <subcellularLocation>
        <location evidence="2">Cytoplasm</location>
        <location evidence="2">Cytoskeleton</location>
        <location evidence="2">Cilium axoneme</location>
    </subcellularLocation>
    <subcellularLocation>
        <location evidence="11">Endomembrane system</location>
        <topology evidence="11">Single-pass membrane protein</topology>
    </subcellularLocation>
</comment>
<keyword evidence="7 13" id="KW-1133">Transmembrane helix</keyword>
<dbReference type="Pfam" id="PF13855">
    <property type="entry name" value="LRR_8"/>
    <property type="match status" value="1"/>
</dbReference>
<proteinExistence type="predicted"/>
<comment type="caution">
    <text evidence="15">The sequence shown here is derived from an EMBL/GenBank/DDBJ whole genome shotgun (WGS) entry which is preliminary data.</text>
</comment>
<protein>
    <recommendedName>
        <fullName evidence="14">Leucine-rich repeat-containing N-terminal plant-type domain-containing protein</fullName>
    </recommendedName>
</protein>
<evidence type="ECO:0000256" key="11">
    <source>
        <dbReference type="ARBA" id="ARBA00037847"/>
    </source>
</evidence>
<keyword evidence="6" id="KW-0677">Repeat</keyword>
<evidence type="ECO:0000256" key="7">
    <source>
        <dbReference type="ARBA" id="ARBA00022989"/>
    </source>
</evidence>
<dbReference type="Proteomes" id="UP001489004">
    <property type="component" value="Unassembled WGS sequence"/>
</dbReference>
<dbReference type="Gene3D" id="3.80.10.10">
    <property type="entry name" value="Ribonuclease Inhibitor"/>
    <property type="match status" value="2"/>
</dbReference>
<evidence type="ECO:0000313" key="15">
    <source>
        <dbReference type="EMBL" id="KAK9829981.1"/>
    </source>
</evidence>
<dbReference type="AlphaFoldDB" id="A0AAW1R829"/>
<dbReference type="EMBL" id="JALJOR010000001">
    <property type="protein sequence ID" value="KAK9829981.1"/>
    <property type="molecule type" value="Genomic_DNA"/>
</dbReference>
<reference evidence="15 16" key="1">
    <citation type="journal article" date="2024" name="Nat. Commun.">
        <title>Phylogenomics reveals the evolutionary origins of lichenization in chlorophyte algae.</title>
        <authorList>
            <person name="Puginier C."/>
            <person name="Libourel C."/>
            <person name="Otte J."/>
            <person name="Skaloud P."/>
            <person name="Haon M."/>
            <person name="Grisel S."/>
            <person name="Petersen M."/>
            <person name="Berrin J.G."/>
            <person name="Delaux P.M."/>
            <person name="Dal Grande F."/>
            <person name="Keller J."/>
        </authorList>
    </citation>
    <scope>NUCLEOTIDE SEQUENCE [LARGE SCALE GENOMIC DNA]</scope>
    <source>
        <strain evidence="15 16">SAG 2043</strain>
    </source>
</reference>
<dbReference type="SUPFAM" id="SSF52058">
    <property type="entry name" value="L domain-like"/>
    <property type="match status" value="1"/>
</dbReference>
<dbReference type="InterPro" id="IPR032675">
    <property type="entry name" value="LRR_dom_sf"/>
</dbReference>
<feature type="transmembrane region" description="Helical" evidence="13">
    <location>
        <begin position="421"/>
        <end position="441"/>
    </location>
</feature>
<evidence type="ECO:0000256" key="10">
    <source>
        <dbReference type="ARBA" id="ARBA00023180"/>
    </source>
</evidence>
<keyword evidence="3" id="KW-0433">Leucine-rich repeat</keyword>
<evidence type="ECO:0000256" key="13">
    <source>
        <dbReference type="SAM" id="Phobius"/>
    </source>
</evidence>
<evidence type="ECO:0000256" key="6">
    <source>
        <dbReference type="ARBA" id="ARBA00022737"/>
    </source>
</evidence>
<sequence>MRPDSVFYNQHRTLTRLARHISEEGFPSAQITVSAQLQNSQQEPGQEQGGTHAGATSSGVAGTPGTNTDEELSRVAAEVAGLLELKAQVLSDPHNVTGTWQAGGNPCKFTRVTCDTDGRVTKVKLTSPEDIATMYPNSVNKRGTSIAGELPWPKGTYQLQQMALASLPCSPAFLAFASRLTTLRIANAKLQDPSLPACWGVLKNVTELTLGGCGLTGTLPASWGSLKALKHLDLSDNPNLSGSLPPAWAGMRNLTVLDLSVDTFDGVKSGLAGPLPNAWHTLRNLTVLDLWRTQVTGTLPASWGAMAGLQVLYLSNTSISGTLPPEWSRMTNLTAVHLTGTAISGVLPASWGSLPNLTYVDLLDTGISQPLPSSWRTLCWRDNLYIDLPWHRPNGDRVMLNSVHLNATNNLCQGIHGRHKIVMFVTFALFTVLTIGTCVILRRRVGRWIGSLRSSNVATYDPVYPTLPWEDERLRRRKFSFQPDQPADRDR</sequence>
<dbReference type="GO" id="GO:0005930">
    <property type="term" value="C:axoneme"/>
    <property type="evidence" value="ECO:0007669"/>
    <property type="project" value="UniProtKB-SubCell"/>
</dbReference>
<gene>
    <name evidence="15" type="ORF">WJX72_009009</name>
</gene>
<evidence type="ECO:0000256" key="4">
    <source>
        <dbReference type="ARBA" id="ARBA00022692"/>
    </source>
</evidence>
<keyword evidence="16" id="KW-1185">Reference proteome</keyword>
<feature type="domain" description="Leucine-rich repeat-containing N-terminal plant-type" evidence="14">
    <location>
        <begin position="77"/>
        <end position="115"/>
    </location>
</feature>
<keyword evidence="9" id="KW-0675">Receptor</keyword>
<name>A0AAW1R829_9CHLO</name>
<dbReference type="GO" id="GO:0012505">
    <property type="term" value="C:endomembrane system"/>
    <property type="evidence" value="ECO:0007669"/>
    <property type="project" value="UniProtKB-SubCell"/>
</dbReference>
<evidence type="ECO:0000256" key="12">
    <source>
        <dbReference type="SAM" id="MobiDB-lite"/>
    </source>
</evidence>
<dbReference type="GO" id="GO:0005886">
    <property type="term" value="C:plasma membrane"/>
    <property type="evidence" value="ECO:0007669"/>
    <property type="project" value="UniProtKB-SubCell"/>
</dbReference>
<dbReference type="PANTHER" id="PTHR27000">
    <property type="entry name" value="LEUCINE-RICH REPEAT RECEPTOR-LIKE PROTEIN KINASE FAMILY PROTEIN-RELATED"/>
    <property type="match status" value="1"/>
</dbReference>
<feature type="compositionally biased region" description="Polar residues" evidence="12">
    <location>
        <begin position="54"/>
        <end position="67"/>
    </location>
</feature>
<evidence type="ECO:0000256" key="3">
    <source>
        <dbReference type="ARBA" id="ARBA00022614"/>
    </source>
</evidence>